<dbReference type="KEGG" id="ptq:P700755_000461"/>
<name>K4IAQ3_PSYTT</name>
<organism evidence="1 2">
    <name type="scientific">Psychroflexus torquis (strain ATCC 700755 / CIP 106069 / ACAM 623)</name>
    <dbReference type="NCBI Taxonomy" id="313595"/>
    <lineage>
        <taxon>Bacteria</taxon>
        <taxon>Pseudomonadati</taxon>
        <taxon>Bacteroidota</taxon>
        <taxon>Flavobacteriia</taxon>
        <taxon>Flavobacteriales</taxon>
        <taxon>Flavobacteriaceae</taxon>
        <taxon>Psychroflexus</taxon>
    </lineage>
</organism>
<protein>
    <recommendedName>
        <fullName evidence="3">Glycoside hydrolase</fullName>
    </recommendedName>
</protein>
<reference evidence="1" key="1">
    <citation type="submission" date="2006-03" db="EMBL/GenBank/DDBJ databases">
        <authorList>
            <person name="Bowman J."/>
            <person name="Ferriera S."/>
            <person name="Johnson J."/>
            <person name="Kravitz S."/>
            <person name="Halpern A."/>
            <person name="Remington K."/>
            <person name="Beeson K."/>
            <person name="Tran B."/>
            <person name="Rogers Y.-H."/>
            <person name="Friedman R."/>
            <person name="Venter J.C."/>
        </authorList>
    </citation>
    <scope>NUCLEOTIDE SEQUENCE [LARGE SCALE GENOMIC DNA]</scope>
    <source>
        <strain evidence="1">ATCC 700755</strain>
    </source>
</reference>
<dbReference type="CDD" id="cd19608">
    <property type="entry name" value="GH113_mannanase-like"/>
    <property type="match status" value="1"/>
</dbReference>
<dbReference type="SUPFAM" id="SSF51445">
    <property type="entry name" value="(Trans)glycosidases"/>
    <property type="match status" value="1"/>
</dbReference>
<dbReference type="InterPro" id="IPR017853">
    <property type="entry name" value="GH"/>
</dbReference>
<dbReference type="HOGENOM" id="CLU_074032_0_0_10"/>
<gene>
    <name evidence="1" type="ordered locus">P700755_000461</name>
</gene>
<dbReference type="RefSeq" id="WP_015023102.1">
    <property type="nucleotide sequence ID" value="NC_018721.1"/>
</dbReference>
<dbReference type="Proteomes" id="UP000008514">
    <property type="component" value="Chromosome"/>
</dbReference>
<sequence length="340" mass="40124">MSYLRHYFSIFFIFYLGCSSLHSQFKENTKINGISMVASRNTITQNHANAIVHLNSNFVSVMPYAFMPKLSQPELIFDKNKQWVGETMNGIKADIETLQAQKLDVMLKPHIWVWNGDFTGDIEMFSEEHWIQFEENYKKYILAFAHLAESMGVKLFCMGTELNSFVNQRPVFWCSLIDEVKSVYSGDLTYAENWDTHTEVHFWDSLDFIGIDAYFPISNSKTPSIEEAFLKWEILKEDLKTYSKDFQTRILFTEYGYRSIDFAGEKPWVSKRVEDKANENAQLNLLMALHQSLWKEDWFAGGFLWKWFPYYNLKADRHRNRFSIQGKKSEAYLKEFYADH</sequence>
<dbReference type="AlphaFoldDB" id="K4IAQ3"/>
<dbReference type="EMBL" id="CP003879">
    <property type="protein sequence ID" value="AFU67484.1"/>
    <property type="molecule type" value="Genomic_DNA"/>
</dbReference>
<keyword evidence="2" id="KW-1185">Reference proteome</keyword>
<reference evidence="1" key="2">
    <citation type="submission" date="2012-09" db="EMBL/GenBank/DDBJ databases">
        <title>The complete sequence of Psychroflexus torquis an extreme psychrophile from sea-ice that is stimulated by light.</title>
        <authorList>
            <person name="Feng S."/>
            <person name="Powell S.M."/>
            <person name="Bowman J.P."/>
        </authorList>
    </citation>
    <scope>NUCLEOTIDE SEQUENCE [LARGE SCALE GENOMIC DNA]</scope>
    <source>
        <strain evidence="1">ATCC 700755</strain>
    </source>
</reference>
<evidence type="ECO:0000313" key="1">
    <source>
        <dbReference type="EMBL" id="AFU67484.1"/>
    </source>
</evidence>
<dbReference type="Gene3D" id="3.20.20.80">
    <property type="entry name" value="Glycosidases"/>
    <property type="match status" value="1"/>
</dbReference>
<evidence type="ECO:0008006" key="3">
    <source>
        <dbReference type="Google" id="ProtNLM"/>
    </source>
</evidence>
<dbReference type="STRING" id="313595.P700755_000461"/>
<dbReference type="Pfam" id="PF22612">
    <property type="entry name" value="GH113"/>
    <property type="match status" value="1"/>
</dbReference>
<evidence type="ECO:0000313" key="2">
    <source>
        <dbReference type="Proteomes" id="UP000008514"/>
    </source>
</evidence>
<proteinExistence type="predicted"/>
<dbReference type="eggNOG" id="COG2357">
    <property type="taxonomic scope" value="Bacteria"/>
</dbReference>
<accession>K4IAQ3</accession>
<dbReference type="InterPro" id="IPR055151">
    <property type="entry name" value="GH113"/>
</dbReference>